<evidence type="ECO:0000256" key="1">
    <source>
        <dbReference type="SAM" id="SignalP"/>
    </source>
</evidence>
<dbReference type="Proteomes" id="UP000580250">
    <property type="component" value="Unassembled WGS sequence"/>
</dbReference>
<organism evidence="2 3">
    <name type="scientific">Meloidogyne enterolobii</name>
    <name type="common">Root-knot nematode worm</name>
    <name type="synonym">Meloidogyne mayaguensis</name>
    <dbReference type="NCBI Taxonomy" id="390850"/>
    <lineage>
        <taxon>Eukaryota</taxon>
        <taxon>Metazoa</taxon>
        <taxon>Ecdysozoa</taxon>
        <taxon>Nematoda</taxon>
        <taxon>Chromadorea</taxon>
        <taxon>Rhabditida</taxon>
        <taxon>Tylenchina</taxon>
        <taxon>Tylenchomorpha</taxon>
        <taxon>Tylenchoidea</taxon>
        <taxon>Meloidogynidae</taxon>
        <taxon>Meloidogyninae</taxon>
        <taxon>Meloidogyne</taxon>
    </lineage>
</organism>
<dbReference type="AlphaFoldDB" id="A0A6V7XL22"/>
<keyword evidence="1" id="KW-0732">Signal</keyword>
<sequence length="192" mass="21638">MNYKFILLFLLLIQALNFCFTKISNGAQTKLILMEMCDKTTFKSENNEIGKNKIEFLCHDALSFLTKPAIFFCTFAVNLWSGTINCEQALTDHLKVLHLETICQNSLNMWKNSRCSNVPKEKLACCLEESEKAASTILPKCDEITETLIKLKTTVCNMNKGEAIHFATNGCTTAVELAAEIPFKLCLKIFGY</sequence>
<evidence type="ECO:0000313" key="2">
    <source>
        <dbReference type="EMBL" id="CAD2199979.1"/>
    </source>
</evidence>
<comment type="caution">
    <text evidence="2">The sequence shown here is derived from an EMBL/GenBank/DDBJ whole genome shotgun (WGS) entry which is preliminary data.</text>
</comment>
<feature type="signal peptide" evidence="1">
    <location>
        <begin position="1"/>
        <end position="21"/>
    </location>
</feature>
<evidence type="ECO:0000313" key="3">
    <source>
        <dbReference type="Proteomes" id="UP000580250"/>
    </source>
</evidence>
<dbReference type="EMBL" id="CAJEWN010001777">
    <property type="protein sequence ID" value="CAD2199979.1"/>
    <property type="molecule type" value="Genomic_DNA"/>
</dbReference>
<gene>
    <name evidence="2" type="ORF">MENT_LOCUS53415</name>
</gene>
<accession>A0A6V7XL22</accession>
<protein>
    <submittedName>
        <fullName evidence="2">Uncharacterized protein</fullName>
    </submittedName>
</protein>
<feature type="chain" id="PRO_5027960239" evidence="1">
    <location>
        <begin position="22"/>
        <end position="192"/>
    </location>
</feature>
<name>A0A6V7XL22_MELEN</name>
<proteinExistence type="predicted"/>
<reference evidence="2 3" key="1">
    <citation type="submission" date="2020-08" db="EMBL/GenBank/DDBJ databases">
        <authorList>
            <person name="Koutsovoulos G."/>
            <person name="Danchin GJ E."/>
        </authorList>
    </citation>
    <scope>NUCLEOTIDE SEQUENCE [LARGE SCALE GENOMIC DNA]</scope>
</reference>